<organism evidence="1 2">
    <name type="scientific">Rufibacter sediminis</name>
    <dbReference type="NCBI Taxonomy" id="2762756"/>
    <lineage>
        <taxon>Bacteria</taxon>
        <taxon>Pseudomonadati</taxon>
        <taxon>Bacteroidota</taxon>
        <taxon>Cytophagia</taxon>
        <taxon>Cytophagales</taxon>
        <taxon>Hymenobacteraceae</taxon>
        <taxon>Rufibacter</taxon>
    </lineage>
</organism>
<dbReference type="RefSeq" id="WP_186638680.1">
    <property type="nucleotide sequence ID" value="NZ_JACOAF010000030.1"/>
</dbReference>
<dbReference type="InterPro" id="IPR020049">
    <property type="entry name" value="Major_capsid-like"/>
</dbReference>
<dbReference type="Proteomes" id="UP000659698">
    <property type="component" value="Unassembled WGS sequence"/>
</dbReference>
<evidence type="ECO:0000313" key="1">
    <source>
        <dbReference type="EMBL" id="MBC3540652.1"/>
    </source>
</evidence>
<dbReference type="Pfam" id="PF09950">
    <property type="entry name" value="Major_capside"/>
    <property type="match status" value="1"/>
</dbReference>
<evidence type="ECO:0000313" key="2">
    <source>
        <dbReference type="Proteomes" id="UP000659698"/>
    </source>
</evidence>
<keyword evidence="2" id="KW-1185">Reference proteome</keyword>
<dbReference type="EMBL" id="JACOAF010000030">
    <property type="protein sequence ID" value="MBC3540652.1"/>
    <property type="molecule type" value="Genomic_DNA"/>
</dbReference>
<dbReference type="PIRSF" id="PIRSF029202">
    <property type="entry name" value="UCP029202"/>
    <property type="match status" value="1"/>
</dbReference>
<dbReference type="Gene3D" id="3.30.2400.30">
    <property type="match status" value="1"/>
</dbReference>
<name>A0ABR6VUV6_9BACT</name>
<accession>A0ABR6VUV6</accession>
<comment type="caution">
    <text evidence="1">The sequence shown here is derived from an EMBL/GenBank/DDBJ whole genome shotgun (WGS) entry which is preliminary data.</text>
</comment>
<sequence>MPQYTNLDAGETIFFNRQLEYIKPRTYDVVKSPLKAFELIPVSSEVNPGAESIVYYQYDQSGFAKIIANYADDLPRVDVHGKEFVSRIKSVGDSYGYNLQEIRAAQYAGTNLTQRKANAAAEAQRQLWNKIAFYGDKEYNLPGLLTSPNIPSASVAADGTGSTTTWSTKTPAQIVRDVSALINSVITLTGGAEQVNTVVLPLANYTLIATTKNSESSDITILEFLQKVHPGVSFEWANEITAASLAAAGVTDFTGNIMLAYNRSPDKLVLEMPQMFEQLPVQERGLEYIVPCHSRIAGVLVYYPLSMAIGEGI</sequence>
<reference evidence="1 2" key="1">
    <citation type="journal article" date="2019" name="Int. J. Syst. Evol. Microbiol.">
        <title>Rufibacter sediminis sp. nov., isolated from freshwater lake sediment.</title>
        <authorList>
            <person name="Qu J.H."/>
            <person name="Zhang L.J."/>
            <person name="Fu Y.H."/>
            <person name="Li H.F."/>
        </authorList>
    </citation>
    <scope>NUCLEOTIDE SEQUENCE [LARGE SCALE GENOMIC DNA]</scope>
    <source>
        <strain evidence="1 2">H-1</strain>
    </source>
</reference>
<protein>
    <submittedName>
        <fullName evidence="1">DUF2184 domain-containing protein</fullName>
    </submittedName>
</protein>
<gene>
    <name evidence="1" type="ORF">H7U12_13240</name>
</gene>
<proteinExistence type="predicted"/>